<dbReference type="InterPro" id="IPR051422">
    <property type="entry name" value="AlkB_tRNA_MeTrf/Diox"/>
</dbReference>
<dbReference type="InterPro" id="IPR029063">
    <property type="entry name" value="SAM-dependent_MTases_sf"/>
</dbReference>
<keyword evidence="2" id="KW-0808">Transferase</keyword>
<evidence type="ECO:0000256" key="1">
    <source>
        <dbReference type="ARBA" id="ARBA00022603"/>
    </source>
</evidence>
<sequence length="84" mass="9212">MLKGTMPSASKDDSSLQNQQEYFVPWHLPYHRAEVSGASACALANGLAKKDDNKGAVVYNRYYHVFSEGELERLVSGMNNAGCS</sequence>
<protein>
    <submittedName>
        <fullName evidence="3">Uncharacterized protein</fullName>
    </submittedName>
</protein>
<dbReference type="GO" id="GO:0005737">
    <property type="term" value="C:cytoplasm"/>
    <property type="evidence" value="ECO:0007669"/>
    <property type="project" value="TreeGrafter"/>
</dbReference>
<dbReference type="PANTHER" id="PTHR13069">
    <property type="entry name" value="ALKYLATED DNA REPAIR PROTEIN ALKB HOMOLOG 8"/>
    <property type="match status" value="1"/>
</dbReference>
<dbReference type="PANTHER" id="PTHR13069:SF21">
    <property type="entry name" value="ALKYLATED DNA REPAIR PROTEIN ALKB HOMOLOG 8"/>
    <property type="match status" value="1"/>
</dbReference>
<dbReference type="EMBL" id="CAADRP010001818">
    <property type="protein sequence ID" value="VFU53503.1"/>
    <property type="molecule type" value="Genomic_DNA"/>
</dbReference>
<name>A0A6N2MLU3_SALVM</name>
<keyword evidence="1" id="KW-0489">Methyltransferase</keyword>
<reference evidence="3" key="1">
    <citation type="submission" date="2019-03" db="EMBL/GenBank/DDBJ databases">
        <authorList>
            <person name="Mank J."/>
            <person name="Almeida P."/>
        </authorList>
    </citation>
    <scope>NUCLEOTIDE SEQUENCE</scope>
    <source>
        <strain evidence="3">78183</strain>
    </source>
</reference>
<dbReference type="GO" id="GO:0002098">
    <property type="term" value="P:tRNA wobble uridine modification"/>
    <property type="evidence" value="ECO:0007669"/>
    <property type="project" value="TreeGrafter"/>
</dbReference>
<dbReference type="GO" id="GO:0000049">
    <property type="term" value="F:tRNA binding"/>
    <property type="evidence" value="ECO:0007669"/>
    <property type="project" value="TreeGrafter"/>
</dbReference>
<dbReference type="Gene3D" id="3.40.50.150">
    <property type="entry name" value="Vaccinia Virus protein VP39"/>
    <property type="match status" value="1"/>
</dbReference>
<accession>A0A6N2MLU3</accession>
<dbReference type="GO" id="GO:0106335">
    <property type="term" value="F:tRNA (5-carboxymethyluridine(34)-5-O)-methyltransferase activity"/>
    <property type="evidence" value="ECO:0007669"/>
    <property type="project" value="TreeGrafter"/>
</dbReference>
<proteinExistence type="predicted"/>
<organism evidence="3">
    <name type="scientific">Salix viminalis</name>
    <name type="common">Common osier</name>
    <name type="synonym">Basket willow</name>
    <dbReference type="NCBI Taxonomy" id="40686"/>
    <lineage>
        <taxon>Eukaryota</taxon>
        <taxon>Viridiplantae</taxon>
        <taxon>Streptophyta</taxon>
        <taxon>Embryophyta</taxon>
        <taxon>Tracheophyta</taxon>
        <taxon>Spermatophyta</taxon>
        <taxon>Magnoliopsida</taxon>
        <taxon>eudicotyledons</taxon>
        <taxon>Gunneridae</taxon>
        <taxon>Pentapetalae</taxon>
        <taxon>rosids</taxon>
        <taxon>fabids</taxon>
        <taxon>Malpighiales</taxon>
        <taxon>Salicaceae</taxon>
        <taxon>Saliceae</taxon>
        <taxon>Salix</taxon>
    </lineage>
</organism>
<evidence type="ECO:0000313" key="3">
    <source>
        <dbReference type="EMBL" id="VFU53503.1"/>
    </source>
</evidence>
<dbReference type="AlphaFoldDB" id="A0A6N2MLU3"/>
<dbReference type="GO" id="GO:0005634">
    <property type="term" value="C:nucleus"/>
    <property type="evidence" value="ECO:0007669"/>
    <property type="project" value="TreeGrafter"/>
</dbReference>
<gene>
    <name evidence="3" type="ORF">SVIM_LOCUS371554</name>
</gene>
<evidence type="ECO:0000256" key="2">
    <source>
        <dbReference type="ARBA" id="ARBA00022679"/>
    </source>
</evidence>
<dbReference type="GO" id="GO:0030488">
    <property type="term" value="P:tRNA methylation"/>
    <property type="evidence" value="ECO:0007669"/>
    <property type="project" value="TreeGrafter"/>
</dbReference>